<evidence type="ECO:0000256" key="4">
    <source>
        <dbReference type="ARBA" id="ARBA00022692"/>
    </source>
</evidence>
<dbReference type="GO" id="GO:0005783">
    <property type="term" value="C:endoplasmic reticulum"/>
    <property type="evidence" value="ECO:0007669"/>
    <property type="project" value="TreeGrafter"/>
</dbReference>
<dbReference type="HOGENOM" id="CLU_072128_0_0_1"/>
<feature type="domain" description="EXPERA" evidence="15">
    <location>
        <begin position="63"/>
        <end position="209"/>
    </location>
</feature>
<dbReference type="GO" id="GO:0047750">
    <property type="term" value="F:cholestenol delta-isomerase activity"/>
    <property type="evidence" value="ECO:0007669"/>
    <property type="project" value="InterPro"/>
</dbReference>
<dbReference type="GO" id="GO:0016020">
    <property type="term" value="C:membrane"/>
    <property type="evidence" value="ECO:0007669"/>
    <property type="project" value="UniProtKB-SubCell"/>
</dbReference>
<evidence type="ECO:0000256" key="2">
    <source>
        <dbReference type="ARBA" id="ARBA00008337"/>
    </source>
</evidence>
<dbReference type="AlphaFoldDB" id="A0A086TFR5"/>
<evidence type="ECO:0000256" key="7">
    <source>
        <dbReference type="ARBA" id="ARBA00023011"/>
    </source>
</evidence>
<feature type="transmembrane region" description="Helical" evidence="14">
    <location>
        <begin position="155"/>
        <end position="177"/>
    </location>
</feature>
<feature type="transmembrane region" description="Helical" evidence="14">
    <location>
        <begin position="119"/>
        <end position="143"/>
    </location>
</feature>
<keyword evidence="12 16" id="KW-0413">Isomerase</keyword>
<evidence type="ECO:0000256" key="10">
    <source>
        <dbReference type="ARBA" id="ARBA00023166"/>
    </source>
</evidence>
<keyword evidence="3" id="KW-0444">Lipid biosynthesis</keyword>
<organism evidence="16 17">
    <name type="scientific">Hapsidospora chrysogenum (strain ATCC 11550 / CBS 779.69 / DSM 880 / IAM 14645 / JCM 23072 / IMI 49137)</name>
    <name type="common">Acremonium chrysogenum</name>
    <dbReference type="NCBI Taxonomy" id="857340"/>
    <lineage>
        <taxon>Eukaryota</taxon>
        <taxon>Fungi</taxon>
        <taxon>Dikarya</taxon>
        <taxon>Ascomycota</taxon>
        <taxon>Pezizomycotina</taxon>
        <taxon>Sordariomycetes</taxon>
        <taxon>Hypocreomycetidae</taxon>
        <taxon>Hypocreales</taxon>
        <taxon>Bionectriaceae</taxon>
        <taxon>Hapsidospora</taxon>
    </lineage>
</organism>
<dbReference type="GO" id="GO:0000247">
    <property type="term" value="F:C-8 sterol isomerase activity"/>
    <property type="evidence" value="ECO:0007669"/>
    <property type="project" value="TreeGrafter"/>
</dbReference>
<keyword evidence="5" id="KW-0752">Steroid biosynthesis</keyword>
<dbReference type="OrthoDB" id="58557at2759"/>
<keyword evidence="8" id="KW-0443">Lipid metabolism</keyword>
<evidence type="ECO:0000256" key="14">
    <source>
        <dbReference type="SAM" id="Phobius"/>
    </source>
</evidence>
<dbReference type="PROSITE" id="PS51751">
    <property type="entry name" value="EXPERA"/>
    <property type="match status" value="1"/>
</dbReference>
<evidence type="ECO:0000256" key="5">
    <source>
        <dbReference type="ARBA" id="ARBA00022955"/>
    </source>
</evidence>
<keyword evidence="11" id="KW-0753">Steroid metabolism</keyword>
<comment type="subcellular location">
    <subcellularLocation>
        <location evidence="1">Membrane</location>
        <topology evidence="1">Multi-pass membrane protein</topology>
    </subcellularLocation>
</comment>
<dbReference type="InterPro" id="IPR033118">
    <property type="entry name" value="EXPERA"/>
</dbReference>
<accession>A0A086TFR5</accession>
<keyword evidence="9 13" id="KW-0472">Membrane</keyword>
<dbReference type="Proteomes" id="UP000029964">
    <property type="component" value="Unassembled WGS sequence"/>
</dbReference>
<proteinExistence type="inferred from homology"/>
<evidence type="ECO:0000256" key="12">
    <source>
        <dbReference type="ARBA" id="ARBA00023235"/>
    </source>
</evidence>
<dbReference type="GO" id="GO:0016126">
    <property type="term" value="P:sterol biosynthetic process"/>
    <property type="evidence" value="ECO:0007669"/>
    <property type="project" value="UniProtKB-KW"/>
</dbReference>
<evidence type="ECO:0000256" key="9">
    <source>
        <dbReference type="ARBA" id="ARBA00023136"/>
    </source>
</evidence>
<evidence type="ECO:0000256" key="6">
    <source>
        <dbReference type="ARBA" id="ARBA00022989"/>
    </source>
</evidence>
<feature type="transmembrane region" description="Helical" evidence="14">
    <location>
        <begin position="31"/>
        <end position="53"/>
    </location>
</feature>
<dbReference type="STRING" id="857340.A0A086TFR5"/>
<name>A0A086TFR5_HAPC1</name>
<gene>
    <name evidence="16" type="ORF">ACRE_008480</name>
</gene>
<evidence type="ECO:0000256" key="3">
    <source>
        <dbReference type="ARBA" id="ARBA00022516"/>
    </source>
</evidence>
<dbReference type="InterPro" id="IPR007905">
    <property type="entry name" value="EBP"/>
</dbReference>
<evidence type="ECO:0000256" key="8">
    <source>
        <dbReference type="ARBA" id="ARBA00023098"/>
    </source>
</evidence>
<dbReference type="GO" id="GO:0004769">
    <property type="term" value="F:steroid Delta-isomerase activity"/>
    <property type="evidence" value="ECO:0007669"/>
    <property type="project" value="TreeGrafter"/>
</dbReference>
<comment type="caution">
    <text evidence="16">The sequence shown here is derived from an EMBL/GenBank/DDBJ whole genome shotgun (WGS) entry which is preliminary data.</text>
</comment>
<keyword evidence="10" id="KW-1207">Sterol metabolism</keyword>
<keyword evidence="17" id="KW-1185">Reference proteome</keyword>
<evidence type="ECO:0000256" key="13">
    <source>
        <dbReference type="PROSITE-ProRule" id="PRU01087"/>
    </source>
</evidence>
<evidence type="ECO:0000313" key="17">
    <source>
        <dbReference type="Proteomes" id="UP000029964"/>
    </source>
</evidence>
<evidence type="ECO:0000313" key="16">
    <source>
        <dbReference type="EMBL" id="KFH48197.1"/>
    </source>
</evidence>
<keyword evidence="7" id="KW-0756">Sterol biosynthesis</keyword>
<evidence type="ECO:0000259" key="15">
    <source>
        <dbReference type="PROSITE" id="PS51751"/>
    </source>
</evidence>
<keyword evidence="6 13" id="KW-1133">Transmembrane helix</keyword>
<dbReference type="PANTHER" id="PTHR14207">
    <property type="entry name" value="STEROL ISOMERASE"/>
    <property type="match status" value="1"/>
</dbReference>
<reference evidence="17" key="1">
    <citation type="journal article" date="2014" name="Genome Announc.">
        <title>Genome sequence and annotation of Acremonium chrysogenum, producer of the beta-lactam antibiotic cephalosporin C.</title>
        <authorList>
            <person name="Terfehr D."/>
            <person name="Dahlmann T.A."/>
            <person name="Specht T."/>
            <person name="Zadra I."/>
            <person name="Kuernsteiner H."/>
            <person name="Kueck U."/>
        </authorList>
    </citation>
    <scope>NUCLEOTIDE SEQUENCE [LARGE SCALE GENOMIC DNA]</scope>
    <source>
        <strain evidence="17">ATCC 11550 / CBS 779.69 / DSM 880 / IAM 14645 / JCM 23072 / IMI 49137</strain>
    </source>
</reference>
<sequence>MNDSSATLKGEHPYFPPSAVLPGYAVNTMDAATLVACFVAGSGAILTTAYTIISRARPGLARSDILAALWFVLCGFIHFFFEGYFAFNYDNMPAQLDLFGQLWKEYSLSDSRYLTQDSFVVTMEAATAIFWGPLSFLCALFIVMDHPLRHPLQLIISLGQMYGDVLYYATATFAVRVEGVDYCRPESFYFWWYYFLCNAFWIVIPFALIVQSVAKTRAAFVAMQAAAKTKKGQ</sequence>
<evidence type="ECO:0000256" key="1">
    <source>
        <dbReference type="ARBA" id="ARBA00004141"/>
    </source>
</evidence>
<protein>
    <submittedName>
        <fullName evidence="16">3-beta-hydroxysteroid-Delta(8), Delta(7)-isomerase-like protein</fullName>
    </submittedName>
</protein>
<evidence type="ECO:0000256" key="11">
    <source>
        <dbReference type="ARBA" id="ARBA00023221"/>
    </source>
</evidence>
<feature type="transmembrane region" description="Helical" evidence="14">
    <location>
        <begin position="189"/>
        <end position="210"/>
    </location>
</feature>
<feature type="transmembrane region" description="Helical" evidence="14">
    <location>
        <begin position="65"/>
        <end position="87"/>
    </location>
</feature>
<dbReference type="Pfam" id="PF05241">
    <property type="entry name" value="EBP"/>
    <property type="match status" value="1"/>
</dbReference>
<comment type="similarity">
    <text evidence="2">Belongs to the EBP family.</text>
</comment>
<keyword evidence="4 13" id="KW-0812">Transmembrane</keyword>
<dbReference type="PANTHER" id="PTHR14207:SF0">
    <property type="entry name" value="3-BETA-HYDROXYSTEROID-DELTA(8),DELTA(7)-ISOMERASE"/>
    <property type="match status" value="1"/>
</dbReference>
<dbReference type="EMBL" id="JPKY01000004">
    <property type="protein sequence ID" value="KFH48197.1"/>
    <property type="molecule type" value="Genomic_DNA"/>
</dbReference>